<proteinExistence type="inferred from homology"/>
<dbReference type="GO" id="GO:0002031">
    <property type="term" value="P:G protein-coupled receptor internalization"/>
    <property type="evidence" value="ECO:0007669"/>
    <property type="project" value="TreeGrafter"/>
</dbReference>
<dbReference type="GO" id="GO:0001664">
    <property type="term" value="F:G protein-coupled receptor binding"/>
    <property type="evidence" value="ECO:0007669"/>
    <property type="project" value="TreeGrafter"/>
</dbReference>
<dbReference type="SUPFAM" id="SSF81296">
    <property type="entry name" value="E set domains"/>
    <property type="match status" value="1"/>
</dbReference>
<name>A0A183LRD1_9TREM</name>
<comment type="similarity">
    <text evidence="1">Belongs to the arrestin family.</text>
</comment>
<reference evidence="2 3" key="1">
    <citation type="submission" date="2018-11" db="EMBL/GenBank/DDBJ databases">
        <authorList>
            <consortium name="Pathogen Informatics"/>
        </authorList>
    </citation>
    <scope>NUCLEOTIDE SEQUENCE [LARGE SCALE GENOMIC DNA]</scope>
    <source>
        <strain evidence="2 3">Zambia</strain>
    </source>
</reference>
<dbReference type="InterPro" id="IPR000698">
    <property type="entry name" value="Arrestin"/>
</dbReference>
<keyword evidence="3" id="KW-1185">Reference proteome</keyword>
<dbReference type="PANTHER" id="PTHR11792:SF17">
    <property type="entry name" value="KURTZ ARRESTIN"/>
    <property type="match status" value="1"/>
</dbReference>
<gene>
    <name evidence="2" type="ORF">SMRZ_LOCUS6356</name>
</gene>
<dbReference type="InterPro" id="IPR014756">
    <property type="entry name" value="Ig_E-set"/>
</dbReference>
<evidence type="ECO:0000256" key="1">
    <source>
        <dbReference type="ARBA" id="ARBA00005298"/>
    </source>
</evidence>
<protein>
    <submittedName>
        <fullName evidence="2">Uncharacterized protein</fullName>
    </submittedName>
</protein>
<sequence length="171" mass="19262">MCDSSKVFPSNNQHDSDVAFPQGEVELERVDLKNAHLALSHGYPSPALYYHDESVNVSIVLDNFSNLSVRKLQIAIVQVTEMFLLAKGTYRSTINEHLCKENLPQAGEQQWKYTISLDTSFTDTLAKQGVALEGYIKQEKNWLASSTILKLSSDLGECLETMQNIYKNTEE</sequence>
<dbReference type="AlphaFoldDB" id="A0A183LRD1"/>
<evidence type="ECO:0000313" key="2">
    <source>
        <dbReference type="EMBL" id="VDO70690.1"/>
    </source>
</evidence>
<dbReference type="GO" id="GO:0007165">
    <property type="term" value="P:signal transduction"/>
    <property type="evidence" value="ECO:0007669"/>
    <property type="project" value="InterPro"/>
</dbReference>
<dbReference type="InterPro" id="IPR014752">
    <property type="entry name" value="Arrestin-like_C"/>
</dbReference>
<dbReference type="Gene3D" id="2.60.40.640">
    <property type="match status" value="1"/>
</dbReference>
<dbReference type="PANTHER" id="PTHR11792">
    <property type="entry name" value="ARRESTIN"/>
    <property type="match status" value="1"/>
</dbReference>
<evidence type="ECO:0000313" key="3">
    <source>
        <dbReference type="Proteomes" id="UP000277204"/>
    </source>
</evidence>
<organism evidence="2 3">
    <name type="scientific">Schistosoma margrebowiei</name>
    <dbReference type="NCBI Taxonomy" id="48269"/>
    <lineage>
        <taxon>Eukaryota</taxon>
        <taxon>Metazoa</taxon>
        <taxon>Spiralia</taxon>
        <taxon>Lophotrochozoa</taxon>
        <taxon>Platyhelminthes</taxon>
        <taxon>Trematoda</taxon>
        <taxon>Digenea</taxon>
        <taxon>Strigeidida</taxon>
        <taxon>Schistosomatoidea</taxon>
        <taxon>Schistosomatidae</taxon>
        <taxon>Schistosoma</taxon>
    </lineage>
</organism>
<dbReference type="GO" id="GO:0005737">
    <property type="term" value="C:cytoplasm"/>
    <property type="evidence" value="ECO:0007669"/>
    <property type="project" value="TreeGrafter"/>
</dbReference>
<dbReference type="STRING" id="48269.A0A183LRD1"/>
<accession>A0A183LRD1</accession>
<dbReference type="EMBL" id="UZAI01002352">
    <property type="protein sequence ID" value="VDO70690.1"/>
    <property type="molecule type" value="Genomic_DNA"/>
</dbReference>
<dbReference type="Proteomes" id="UP000277204">
    <property type="component" value="Unassembled WGS sequence"/>
</dbReference>